<dbReference type="SMART" id="SM00903">
    <property type="entry name" value="Flavin_Reduct"/>
    <property type="match status" value="1"/>
</dbReference>
<comment type="similarity">
    <text evidence="1">Belongs to the non-flavoprotein flavin reductase family.</text>
</comment>
<evidence type="ECO:0000256" key="1">
    <source>
        <dbReference type="ARBA" id="ARBA00008898"/>
    </source>
</evidence>
<dbReference type="GO" id="GO:0004497">
    <property type="term" value="F:monooxygenase activity"/>
    <property type="evidence" value="ECO:0007669"/>
    <property type="project" value="UniProtKB-KW"/>
</dbReference>
<dbReference type="Gene3D" id="2.30.110.10">
    <property type="entry name" value="Electron Transport, Fmn-binding Protein, Chain A"/>
    <property type="match status" value="1"/>
</dbReference>
<dbReference type="Pfam" id="PF01613">
    <property type="entry name" value="Flavin_Reduct"/>
    <property type="match status" value="1"/>
</dbReference>
<evidence type="ECO:0000313" key="5">
    <source>
        <dbReference type="EMBL" id="NYG57549.1"/>
    </source>
</evidence>
<dbReference type="GO" id="GO:0010181">
    <property type="term" value="F:FMN binding"/>
    <property type="evidence" value="ECO:0007669"/>
    <property type="project" value="InterPro"/>
</dbReference>
<dbReference type="InterPro" id="IPR002563">
    <property type="entry name" value="Flavin_Rdtase-like_dom"/>
</dbReference>
<keyword evidence="6" id="KW-1185">Reference proteome</keyword>
<dbReference type="InterPro" id="IPR012349">
    <property type="entry name" value="Split_barrel_FMN-bd"/>
</dbReference>
<gene>
    <name evidence="5" type="ORF">BJ980_000472</name>
</gene>
<comment type="caution">
    <text evidence="5">The sequence shown here is derived from an EMBL/GenBank/DDBJ whole genome shotgun (WGS) entry which is preliminary data.</text>
</comment>
<evidence type="ECO:0000313" key="6">
    <source>
        <dbReference type="Proteomes" id="UP000540656"/>
    </source>
</evidence>
<feature type="region of interest" description="Disordered" evidence="3">
    <location>
        <begin position="1"/>
        <end position="20"/>
    </location>
</feature>
<keyword evidence="2 5" id="KW-0560">Oxidoreductase</keyword>
<sequence length="213" mass="23065">MADHETPDIPAGMRSDAHETWPPRDLIDSFLGNFDFEFRPGEAADIADTVAAQEAARKFRDTLGRYASGVTVVTSMSGGEPVGMTCQSFSSISLDPALVMFSPARTSRAWPLIQRAGHFCVNFLADGQESLSNTMASRGTDKFAGLTWTQSKTGAPLFDGIVGHVDCTIEAVHEAGDHYVVIGKVQDMDFHVDAQGSSPDPLLYFQGAYRTVR</sequence>
<dbReference type="RefSeq" id="WP_246279911.1">
    <property type="nucleotide sequence ID" value="NZ_JACCAA010000001.1"/>
</dbReference>
<feature type="domain" description="Flavin reductase like" evidence="4">
    <location>
        <begin position="63"/>
        <end position="211"/>
    </location>
</feature>
<dbReference type="EC" id="1.5.1.-" evidence="5"/>
<protein>
    <submittedName>
        <fullName evidence="5">3-hydroxy-9,10-secoandrosta-1,3,5(10)-triene-9, 17-dione monooxygenase reductase component</fullName>
        <ecNumber evidence="5">1.5.1.-</ecNumber>
    </submittedName>
</protein>
<dbReference type="GO" id="GO:0042602">
    <property type="term" value="F:riboflavin reductase (NADPH) activity"/>
    <property type="evidence" value="ECO:0007669"/>
    <property type="project" value="TreeGrafter"/>
</dbReference>
<organism evidence="5 6">
    <name type="scientific">Nocardioides daedukensis</name>
    <dbReference type="NCBI Taxonomy" id="634462"/>
    <lineage>
        <taxon>Bacteria</taxon>
        <taxon>Bacillati</taxon>
        <taxon>Actinomycetota</taxon>
        <taxon>Actinomycetes</taxon>
        <taxon>Propionibacteriales</taxon>
        <taxon>Nocardioidaceae</taxon>
        <taxon>Nocardioides</taxon>
    </lineage>
</organism>
<name>A0A7Y9S0L1_9ACTN</name>
<evidence type="ECO:0000256" key="2">
    <source>
        <dbReference type="ARBA" id="ARBA00023002"/>
    </source>
</evidence>
<reference evidence="5 6" key="1">
    <citation type="submission" date="2020-07" db="EMBL/GenBank/DDBJ databases">
        <title>Sequencing the genomes of 1000 actinobacteria strains.</title>
        <authorList>
            <person name="Klenk H.-P."/>
        </authorList>
    </citation>
    <scope>NUCLEOTIDE SEQUENCE [LARGE SCALE GENOMIC DNA]</scope>
    <source>
        <strain evidence="5 6">DSM 23819</strain>
    </source>
</reference>
<proteinExistence type="inferred from homology"/>
<dbReference type="EMBL" id="JACCAA010000001">
    <property type="protein sequence ID" value="NYG57549.1"/>
    <property type="molecule type" value="Genomic_DNA"/>
</dbReference>
<evidence type="ECO:0000256" key="3">
    <source>
        <dbReference type="SAM" id="MobiDB-lite"/>
    </source>
</evidence>
<keyword evidence="5" id="KW-0503">Monooxygenase</keyword>
<dbReference type="AlphaFoldDB" id="A0A7Y9S0L1"/>
<dbReference type="InterPro" id="IPR050268">
    <property type="entry name" value="NADH-dep_flavin_reductase"/>
</dbReference>
<accession>A0A7Y9S0L1</accession>
<dbReference type="Proteomes" id="UP000540656">
    <property type="component" value="Unassembled WGS sequence"/>
</dbReference>
<dbReference type="PANTHER" id="PTHR30466">
    <property type="entry name" value="FLAVIN REDUCTASE"/>
    <property type="match status" value="1"/>
</dbReference>
<dbReference type="PANTHER" id="PTHR30466:SF11">
    <property type="entry name" value="FLAVIN-DEPENDENT MONOOXYGENASE, REDUCTASE SUBUNIT HSAB"/>
    <property type="match status" value="1"/>
</dbReference>
<dbReference type="SUPFAM" id="SSF50475">
    <property type="entry name" value="FMN-binding split barrel"/>
    <property type="match status" value="1"/>
</dbReference>
<evidence type="ECO:0000259" key="4">
    <source>
        <dbReference type="SMART" id="SM00903"/>
    </source>
</evidence>